<dbReference type="RefSeq" id="WP_239674668.1">
    <property type="nucleotide sequence ID" value="NZ_CP070499.1"/>
</dbReference>
<organism evidence="1 2">
    <name type="scientific">Natronosporangium hydrolyticum</name>
    <dbReference type="NCBI Taxonomy" id="2811111"/>
    <lineage>
        <taxon>Bacteria</taxon>
        <taxon>Bacillati</taxon>
        <taxon>Actinomycetota</taxon>
        <taxon>Actinomycetes</taxon>
        <taxon>Micromonosporales</taxon>
        <taxon>Micromonosporaceae</taxon>
        <taxon>Natronosporangium</taxon>
    </lineage>
</organism>
<dbReference type="EMBL" id="CP070499">
    <property type="protein sequence ID" value="QSB12630.1"/>
    <property type="molecule type" value="Genomic_DNA"/>
</dbReference>
<proteinExistence type="predicted"/>
<gene>
    <name evidence="1" type="ORF">JQS43_13020</name>
</gene>
<evidence type="ECO:0000313" key="1">
    <source>
        <dbReference type="EMBL" id="QSB12630.1"/>
    </source>
</evidence>
<keyword evidence="2" id="KW-1185">Reference proteome</keyword>
<dbReference type="Proteomes" id="UP000662857">
    <property type="component" value="Chromosome"/>
</dbReference>
<dbReference type="KEGG" id="nhy:JQS43_13020"/>
<sequence>MRETLCGYGLGGWLVDMLEEYAQAYAAGWGDLTTSAVTELLGRSPRDLADFLRGHAGHFSLGGLRTADPTVG</sequence>
<dbReference type="AlphaFoldDB" id="A0A895YEI1"/>
<evidence type="ECO:0000313" key="2">
    <source>
        <dbReference type="Proteomes" id="UP000662857"/>
    </source>
</evidence>
<reference evidence="1" key="1">
    <citation type="submission" date="2021-02" db="EMBL/GenBank/DDBJ databases">
        <title>Natrosporangium hydrolyticum gen. nov., sp. nov, a haloalkaliphilic actinobacterium from a soda solonchak soil.</title>
        <authorList>
            <person name="Sorokin D.Y."/>
            <person name="Khijniak T.V."/>
            <person name="Zakharycheva A.P."/>
            <person name="Boueva O.V."/>
            <person name="Ariskina E.V."/>
            <person name="Hahnke R.L."/>
            <person name="Bunk B."/>
            <person name="Sproer C."/>
            <person name="Schumann P."/>
            <person name="Evtushenko L.I."/>
            <person name="Kublanov I.V."/>
        </authorList>
    </citation>
    <scope>NUCLEOTIDE SEQUENCE</scope>
    <source>
        <strain evidence="1">DSM 106523</strain>
    </source>
</reference>
<accession>A0A895YEI1</accession>
<protein>
    <submittedName>
        <fullName evidence="1">Uncharacterized protein</fullName>
    </submittedName>
</protein>
<name>A0A895YEI1_9ACTN</name>